<organism evidence="3 4">
    <name type="scientific">Hanamia caeni</name>
    <dbReference type="NCBI Taxonomy" id="2294116"/>
    <lineage>
        <taxon>Bacteria</taxon>
        <taxon>Pseudomonadati</taxon>
        <taxon>Bacteroidota</taxon>
        <taxon>Chitinophagia</taxon>
        <taxon>Chitinophagales</taxon>
        <taxon>Chitinophagaceae</taxon>
        <taxon>Hanamia</taxon>
    </lineage>
</organism>
<sequence>MNSKESESQLNRRKFLSSSVKGAAGAIAMAHLPGAANAFPDIVPSTVLGKGAPSNKINIGVIGVGRIARGWDIPGTAQWDLANIMAVCDLDSNRIKQGKEFVDGLYTKKKGTSYNGTKTYDDYQELLANKDIDAVLICTPDHWHALAAVHAARAGKHIYMEKPASLTIAGGRILSDEVYRSGITFQIGSQQRSLSPWPQFHKACELVRNGRIGKIETIYVGLPTDDPKTSYPEKPMPVPSNLNYEKWSGSTPYSIYTEHRVHPQDGTFSRPGWLRCEQYGAGMITGWGAHHFDIANWGMGTEYTGPVEISCQEVVWPPKDALWDVHGPFKTESVFANGVKVLASNSYDNGVKFVGTEGWIFVGRGNYTVTASDPVSKEKNQKSLSASDPKILDSVIGPDEIHLYKSKDHHLNWLECIISGAPTIAPIEVGHRACSVCLLNAIAMKLRRKLYWDPVKEKFNNDTEANAMLHRAERWPYQLNLEYDLKTVI</sequence>
<dbReference type="PROSITE" id="PS51318">
    <property type="entry name" value="TAT"/>
    <property type="match status" value="1"/>
</dbReference>
<feature type="domain" description="Gfo/Idh/MocA-like oxidoreductase bacterial type C-terminal" evidence="2">
    <location>
        <begin position="428"/>
        <end position="478"/>
    </location>
</feature>
<dbReference type="SUPFAM" id="SSF55347">
    <property type="entry name" value="Glyceraldehyde-3-phosphate dehydrogenase-like, C-terminal domain"/>
    <property type="match status" value="1"/>
</dbReference>
<reference evidence="3 4" key="1">
    <citation type="submission" date="2018-11" db="EMBL/GenBank/DDBJ databases">
        <title>Draft genome sequence of Ferruginibacter sp. BO-59.</title>
        <authorList>
            <person name="Im W.T."/>
        </authorList>
    </citation>
    <scope>NUCLEOTIDE SEQUENCE [LARGE SCALE GENOMIC DNA]</scope>
    <source>
        <strain evidence="3 4">BO-59</strain>
    </source>
</reference>
<keyword evidence="4" id="KW-1185">Reference proteome</keyword>
<dbReference type="RefSeq" id="WP_123122352.1">
    <property type="nucleotide sequence ID" value="NZ_RJJR01000019.1"/>
</dbReference>
<dbReference type="InterPro" id="IPR006311">
    <property type="entry name" value="TAT_signal"/>
</dbReference>
<protein>
    <submittedName>
        <fullName evidence="3">Gfo/Idh/MocA family oxidoreductase</fullName>
    </submittedName>
</protein>
<dbReference type="InterPro" id="IPR050463">
    <property type="entry name" value="Gfo/Idh/MocA_oxidrdct_glycsds"/>
</dbReference>
<dbReference type="OrthoDB" id="9763611at2"/>
<dbReference type="GO" id="GO:0000166">
    <property type="term" value="F:nucleotide binding"/>
    <property type="evidence" value="ECO:0007669"/>
    <property type="project" value="InterPro"/>
</dbReference>
<dbReference type="PANTHER" id="PTHR43818">
    <property type="entry name" value="BCDNA.GH03377"/>
    <property type="match status" value="1"/>
</dbReference>
<evidence type="ECO:0000313" key="4">
    <source>
        <dbReference type="Proteomes" id="UP000267223"/>
    </source>
</evidence>
<gene>
    <name evidence="3" type="ORF">EFY79_18920</name>
</gene>
<feature type="domain" description="Gfo/Idh/MocA-like oxidoreductase N-terminal" evidence="1">
    <location>
        <begin position="57"/>
        <end position="188"/>
    </location>
</feature>
<dbReference type="PANTHER" id="PTHR43818:SF5">
    <property type="entry name" value="OXIDOREDUCTASE FAMILY PROTEIN"/>
    <property type="match status" value="1"/>
</dbReference>
<evidence type="ECO:0000313" key="3">
    <source>
        <dbReference type="EMBL" id="RNI33549.1"/>
    </source>
</evidence>
<dbReference type="Proteomes" id="UP000267223">
    <property type="component" value="Unassembled WGS sequence"/>
</dbReference>
<dbReference type="Gene3D" id="3.40.50.720">
    <property type="entry name" value="NAD(P)-binding Rossmann-like Domain"/>
    <property type="match status" value="1"/>
</dbReference>
<feature type="domain" description="Gfo/Idh/MocA-like oxidoreductase bacterial type C-terminal" evidence="2">
    <location>
        <begin position="234"/>
        <end position="361"/>
    </location>
</feature>
<evidence type="ECO:0000259" key="2">
    <source>
        <dbReference type="Pfam" id="PF19051"/>
    </source>
</evidence>
<dbReference type="Pfam" id="PF19051">
    <property type="entry name" value="GFO_IDH_MocA_C2"/>
    <property type="match status" value="2"/>
</dbReference>
<dbReference type="SUPFAM" id="SSF51735">
    <property type="entry name" value="NAD(P)-binding Rossmann-fold domains"/>
    <property type="match status" value="1"/>
</dbReference>
<dbReference type="Pfam" id="PF01408">
    <property type="entry name" value="GFO_IDH_MocA"/>
    <property type="match status" value="1"/>
</dbReference>
<name>A0A3M9N710_9BACT</name>
<dbReference type="AlphaFoldDB" id="A0A3M9N710"/>
<comment type="caution">
    <text evidence="3">The sequence shown here is derived from an EMBL/GenBank/DDBJ whole genome shotgun (WGS) entry which is preliminary data.</text>
</comment>
<dbReference type="InterPro" id="IPR000683">
    <property type="entry name" value="Gfo/Idh/MocA-like_OxRdtase_N"/>
</dbReference>
<dbReference type="InterPro" id="IPR036291">
    <property type="entry name" value="NAD(P)-bd_dom_sf"/>
</dbReference>
<proteinExistence type="predicted"/>
<dbReference type="Gene3D" id="3.30.360.10">
    <property type="entry name" value="Dihydrodipicolinate Reductase, domain 2"/>
    <property type="match status" value="1"/>
</dbReference>
<accession>A0A3M9N710</accession>
<dbReference type="EMBL" id="RJJR01000019">
    <property type="protein sequence ID" value="RNI33549.1"/>
    <property type="molecule type" value="Genomic_DNA"/>
</dbReference>
<evidence type="ECO:0000259" key="1">
    <source>
        <dbReference type="Pfam" id="PF01408"/>
    </source>
</evidence>
<dbReference type="InterPro" id="IPR043906">
    <property type="entry name" value="Gfo/Idh/MocA_OxRdtase_bact_C"/>
</dbReference>